<dbReference type="PATRIC" id="fig|991778.3.peg.1517"/>
<accession>F2AP19</accession>
<dbReference type="AlphaFoldDB" id="F2AP19"/>
<evidence type="ECO:0000313" key="2">
    <source>
        <dbReference type="Proteomes" id="UP000006222"/>
    </source>
</evidence>
<dbReference type="Proteomes" id="UP000006222">
    <property type="component" value="Unassembled WGS sequence"/>
</dbReference>
<reference evidence="1 2" key="1">
    <citation type="journal article" date="2013" name="Mar. Genomics">
        <title>Expression of sulfatases in Rhodopirellula baltica and the diversity of sulfatases in the genus Rhodopirellula.</title>
        <authorList>
            <person name="Wegner C.E."/>
            <person name="Richter-Heitmann T."/>
            <person name="Klindworth A."/>
            <person name="Klockow C."/>
            <person name="Richter M."/>
            <person name="Achstetter T."/>
            <person name="Glockner F.O."/>
            <person name="Harder J."/>
        </authorList>
    </citation>
    <scope>NUCLEOTIDE SEQUENCE [LARGE SCALE GENOMIC DNA]</scope>
    <source>
        <strain evidence="1 2">WH47</strain>
    </source>
</reference>
<name>F2AP19_RHOBT</name>
<organism evidence="1 2">
    <name type="scientific">Rhodopirellula baltica WH47</name>
    <dbReference type="NCBI Taxonomy" id="991778"/>
    <lineage>
        <taxon>Bacteria</taxon>
        <taxon>Pseudomonadati</taxon>
        <taxon>Planctomycetota</taxon>
        <taxon>Planctomycetia</taxon>
        <taxon>Pirellulales</taxon>
        <taxon>Pirellulaceae</taxon>
        <taxon>Rhodopirellula</taxon>
    </lineage>
</organism>
<protein>
    <submittedName>
        <fullName evidence="1">Uncharacterized protein</fullName>
    </submittedName>
</protein>
<evidence type="ECO:0000313" key="1">
    <source>
        <dbReference type="EMBL" id="EGF28580.1"/>
    </source>
</evidence>
<comment type="caution">
    <text evidence="1">The sequence shown here is derived from an EMBL/GenBank/DDBJ whole genome shotgun (WGS) entry which is preliminary data.</text>
</comment>
<proteinExistence type="predicted"/>
<dbReference type="EMBL" id="AFAR01000077">
    <property type="protein sequence ID" value="EGF28580.1"/>
    <property type="molecule type" value="Genomic_DNA"/>
</dbReference>
<sequence>MVRCGLRWVGMDRQDGGGANSLAGWPNEVVLWYGCDDRADL</sequence>
<gene>
    <name evidence="1" type="ORF">RBWH47_03039</name>
</gene>